<dbReference type="EMBL" id="JABMCI010000056">
    <property type="protein sequence ID" value="NUU16877.1"/>
    <property type="molecule type" value="Genomic_DNA"/>
</dbReference>
<dbReference type="Gene3D" id="3.30.110.170">
    <property type="entry name" value="Protein of unknown function (DUF541), domain 1"/>
    <property type="match status" value="1"/>
</dbReference>
<gene>
    <name evidence="2" type="ORF">HP550_06385</name>
</gene>
<evidence type="ECO:0000313" key="2">
    <source>
        <dbReference type="EMBL" id="NUU16877.1"/>
    </source>
</evidence>
<dbReference type="Proteomes" id="UP000565724">
    <property type="component" value="Unassembled WGS sequence"/>
</dbReference>
<dbReference type="Pfam" id="PF04402">
    <property type="entry name" value="SIMPL"/>
    <property type="match status" value="1"/>
</dbReference>
<dbReference type="InterPro" id="IPR052022">
    <property type="entry name" value="26kDa_periplasmic_antigen"/>
</dbReference>
<dbReference type="Gene3D" id="3.30.70.2970">
    <property type="entry name" value="Protein of unknown function (DUF541), domain 2"/>
    <property type="match status" value="1"/>
</dbReference>
<dbReference type="PANTHER" id="PTHR34387">
    <property type="entry name" value="SLR1258 PROTEIN"/>
    <property type="match status" value="1"/>
</dbReference>
<evidence type="ECO:0000256" key="1">
    <source>
        <dbReference type="SAM" id="MobiDB-lite"/>
    </source>
</evidence>
<feature type="compositionally biased region" description="Basic and acidic residues" evidence="1">
    <location>
        <begin position="1"/>
        <end position="10"/>
    </location>
</feature>
<name>A0A7Y6A1D8_9CELL</name>
<sequence length="222" mass="23250">MTGRDDEHAGRRGPRGGVTVTGFGEAEAVPDVAIADLGAEARAVDAERALAEAGDCLDRMRAVLREAGVEDRFLRTTQSSTWTDGSARGSSRVVARLGLQVRLHDVAVAGDVVGAAVVAGGEPARMDGIRLEVSDPTQPRVLAREAAWADAVARATHWATLSGRRLGEVQWVTEGGADAAPLRMGRTMGVAKAMSVPVEAGQQTVSADVTVRWAWAEDTSSP</sequence>
<reference evidence="2 3" key="1">
    <citation type="submission" date="2020-05" db="EMBL/GenBank/DDBJ databases">
        <title>Genome Sequencing of Type Strains.</title>
        <authorList>
            <person name="Lemaire J.F."/>
            <person name="Inderbitzin P."/>
            <person name="Gregorio O.A."/>
            <person name="Collins S.B."/>
            <person name="Wespe N."/>
            <person name="Knight-Connoni V."/>
        </authorList>
    </citation>
    <scope>NUCLEOTIDE SEQUENCE [LARGE SCALE GENOMIC DNA]</scope>
    <source>
        <strain evidence="2 3">ATCC 25174</strain>
    </source>
</reference>
<keyword evidence="3" id="KW-1185">Reference proteome</keyword>
<accession>A0A7Y6A1D8</accession>
<dbReference type="PANTHER" id="PTHR34387:SF1">
    <property type="entry name" value="PERIPLASMIC IMMUNOGENIC PROTEIN"/>
    <property type="match status" value="1"/>
</dbReference>
<protein>
    <submittedName>
        <fullName evidence="2">SIMPL domain-containing protein</fullName>
    </submittedName>
</protein>
<comment type="caution">
    <text evidence="2">The sequence shown here is derived from an EMBL/GenBank/DDBJ whole genome shotgun (WGS) entry which is preliminary data.</text>
</comment>
<dbReference type="GO" id="GO:0006974">
    <property type="term" value="P:DNA damage response"/>
    <property type="evidence" value="ECO:0007669"/>
    <property type="project" value="TreeGrafter"/>
</dbReference>
<proteinExistence type="predicted"/>
<feature type="region of interest" description="Disordered" evidence="1">
    <location>
        <begin position="1"/>
        <end position="21"/>
    </location>
</feature>
<evidence type="ECO:0000313" key="3">
    <source>
        <dbReference type="Proteomes" id="UP000565724"/>
    </source>
</evidence>
<organism evidence="2 3">
    <name type="scientific">Cellulomonas humilata</name>
    <dbReference type="NCBI Taxonomy" id="144055"/>
    <lineage>
        <taxon>Bacteria</taxon>
        <taxon>Bacillati</taxon>
        <taxon>Actinomycetota</taxon>
        <taxon>Actinomycetes</taxon>
        <taxon>Micrococcales</taxon>
        <taxon>Cellulomonadaceae</taxon>
        <taxon>Cellulomonas</taxon>
    </lineage>
</organism>
<dbReference type="InterPro" id="IPR007497">
    <property type="entry name" value="SIMPL/DUF541"/>
</dbReference>
<dbReference type="RefSeq" id="WP_175346758.1">
    <property type="nucleotide sequence ID" value="NZ_JABMCI010000056.1"/>
</dbReference>
<dbReference type="AlphaFoldDB" id="A0A7Y6A1D8"/>